<sequence>MKTDFSYQPVKVDAARAQQLRAEIEAFHIEYCAVLDACDVKKWPEFFTEDGVYRVTSRENANQKMLVGLVYAEGRGMMHDRAVAIAQTQMFAPRHIMHMISNIRIIDESDEFIEAETNYLLIQTLIEGPSTIHLAGKYYDRFVRSENGLLLKERQVVYDTEILATDLVYPV</sequence>
<dbReference type="Proteomes" id="UP000266206">
    <property type="component" value="Unassembled WGS sequence"/>
</dbReference>
<evidence type="ECO:0000256" key="2">
    <source>
        <dbReference type="ARBA" id="ARBA00023002"/>
    </source>
</evidence>
<dbReference type="CDD" id="cd00667">
    <property type="entry name" value="ring_hydroxylating_dioxygenases_beta"/>
    <property type="match status" value="1"/>
</dbReference>
<dbReference type="Pfam" id="PF00866">
    <property type="entry name" value="Ring_hydroxyl_B"/>
    <property type="match status" value="1"/>
</dbReference>
<dbReference type="SUPFAM" id="SSF54427">
    <property type="entry name" value="NTF2-like"/>
    <property type="match status" value="1"/>
</dbReference>
<comment type="similarity">
    <text evidence="1">Belongs to the bacterial ring-hydroxylating dioxygenase beta subunit family.</text>
</comment>
<dbReference type="InterPro" id="IPR032710">
    <property type="entry name" value="NTF2-like_dom_sf"/>
</dbReference>
<evidence type="ECO:0000313" key="4">
    <source>
        <dbReference type="Proteomes" id="UP000266206"/>
    </source>
</evidence>
<name>A0A3A1YWQ9_9BURK</name>
<reference evidence="3 4" key="1">
    <citation type="submission" date="2017-08" db="EMBL/GenBank/DDBJ databases">
        <title>Pusillimonas indicus sp. nov., a member of the family Alcaligenaceae isolated from surface seawater.</title>
        <authorList>
            <person name="Li J."/>
        </authorList>
    </citation>
    <scope>NUCLEOTIDE SEQUENCE [LARGE SCALE GENOMIC DNA]</scope>
    <source>
        <strain evidence="3 4">L52-1-41</strain>
    </source>
</reference>
<dbReference type="GO" id="GO:0051213">
    <property type="term" value="F:dioxygenase activity"/>
    <property type="evidence" value="ECO:0007669"/>
    <property type="project" value="UniProtKB-KW"/>
</dbReference>
<keyword evidence="2" id="KW-0560">Oxidoreductase</keyword>
<dbReference type="RefSeq" id="WP_114420510.1">
    <property type="nucleotide sequence ID" value="NZ_NQYH01000001.1"/>
</dbReference>
<dbReference type="InterPro" id="IPR000391">
    <property type="entry name" value="Rng_hydr_dOase-bsu"/>
</dbReference>
<dbReference type="Gene3D" id="3.10.450.50">
    <property type="match status" value="1"/>
</dbReference>
<dbReference type="EMBL" id="NQYH01000001">
    <property type="protein sequence ID" value="RIY42632.1"/>
    <property type="molecule type" value="Genomic_DNA"/>
</dbReference>
<evidence type="ECO:0000313" key="3">
    <source>
        <dbReference type="EMBL" id="RIY42632.1"/>
    </source>
</evidence>
<organism evidence="3 4">
    <name type="scientific">Neopusillimonas maritima</name>
    <dbReference type="NCBI Taxonomy" id="2026239"/>
    <lineage>
        <taxon>Bacteria</taxon>
        <taxon>Pseudomonadati</taxon>
        <taxon>Pseudomonadota</taxon>
        <taxon>Betaproteobacteria</taxon>
        <taxon>Burkholderiales</taxon>
        <taxon>Alcaligenaceae</taxon>
        <taxon>Neopusillimonas</taxon>
    </lineage>
</organism>
<comment type="caution">
    <text evidence="3">The sequence shown here is derived from an EMBL/GenBank/DDBJ whole genome shotgun (WGS) entry which is preliminary data.</text>
</comment>
<proteinExistence type="inferred from homology"/>
<keyword evidence="3" id="KW-0223">Dioxygenase</keyword>
<protein>
    <submittedName>
        <fullName evidence="3">Ring-hydroxylating dioxygenase subunit beta</fullName>
    </submittedName>
</protein>
<dbReference type="AlphaFoldDB" id="A0A3A1YWQ9"/>
<accession>A0A3A1YWQ9</accession>
<gene>
    <name evidence="3" type="ORF">CJP73_03345</name>
</gene>
<evidence type="ECO:0000256" key="1">
    <source>
        <dbReference type="ARBA" id="ARBA00009570"/>
    </source>
</evidence>
<dbReference type="OrthoDB" id="2674149at2"/>